<gene>
    <name evidence="1" type="ORF">OJ997_20475</name>
</gene>
<dbReference type="AlphaFoldDB" id="A0A9X3NAT4"/>
<sequence>MTYVDGDRVWVFGHQLEGVGRRALLLQDAYVFRIVNNPTALGALASTYKLASSGHDLGTISSDGFSAVAGRTGALPHTVPVQVIARDLDTNAVAAINTSAADEAAVDLPSGGSWTSFIAPLAVSQAAAGLLGSTPARLTGNMCAKIALKEIEKPLRFCNRYVSTSATQSDDGSSLNAVLSGASSDLANAISSIDAYTGTPPQVTGINVLLKVRRGADQAFIRSVRLPSRVRPGQRVRARVSLQRVRGGTFARNYTVRIPGDAPRGSQRVRFVGQDADQGEDGFTTIIIGDDDERDEGGDPGPTSLKELEAQIKATARYDGVTARVGRSSRFEAFRDDEFRISGSADATVRVTRDAR</sequence>
<comment type="caution">
    <text evidence="1">The sequence shown here is derived from an EMBL/GenBank/DDBJ whole genome shotgun (WGS) entry which is preliminary data.</text>
</comment>
<reference evidence="1" key="1">
    <citation type="submission" date="2022-10" db="EMBL/GenBank/DDBJ databases">
        <title>The WGS of Solirubrobacter phytolaccae KCTC 29190.</title>
        <authorList>
            <person name="Jiang Z."/>
        </authorList>
    </citation>
    <scope>NUCLEOTIDE SEQUENCE</scope>
    <source>
        <strain evidence="1">KCTC 29190</strain>
    </source>
</reference>
<protein>
    <submittedName>
        <fullName evidence="1">Uncharacterized protein</fullName>
    </submittedName>
</protein>
<organism evidence="1 2">
    <name type="scientific">Solirubrobacter phytolaccae</name>
    <dbReference type="NCBI Taxonomy" id="1404360"/>
    <lineage>
        <taxon>Bacteria</taxon>
        <taxon>Bacillati</taxon>
        <taxon>Actinomycetota</taxon>
        <taxon>Thermoleophilia</taxon>
        <taxon>Solirubrobacterales</taxon>
        <taxon>Solirubrobacteraceae</taxon>
        <taxon>Solirubrobacter</taxon>
    </lineage>
</organism>
<evidence type="ECO:0000313" key="2">
    <source>
        <dbReference type="Proteomes" id="UP001147653"/>
    </source>
</evidence>
<evidence type="ECO:0000313" key="1">
    <source>
        <dbReference type="EMBL" id="MDA0182699.1"/>
    </source>
</evidence>
<accession>A0A9X3NAT4</accession>
<dbReference type="EMBL" id="JAPDDP010000040">
    <property type="protein sequence ID" value="MDA0182699.1"/>
    <property type="molecule type" value="Genomic_DNA"/>
</dbReference>
<keyword evidence="2" id="KW-1185">Reference proteome</keyword>
<dbReference type="Proteomes" id="UP001147653">
    <property type="component" value="Unassembled WGS sequence"/>
</dbReference>
<proteinExistence type="predicted"/>
<name>A0A9X3NAT4_9ACTN</name>